<evidence type="ECO:0000256" key="2">
    <source>
        <dbReference type="ARBA" id="ARBA00022475"/>
    </source>
</evidence>
<feature type="transmembrane region" description="Helical" evidence="6">
    <location>
        <begin position="176"/>
        <end position="199"/>
    </location>
</feature>
<evidence type="ECO:0000256" key="5">
    <source>
        <dbReference type="ARBA" id="ARBA00023136"/>
    </source>
</evidence>
<comment type="subcellular location">
    <subcellularLocation>
        <location evidence="1">Cell membrane</location>
        <topology evidence="1">Multi-pass membrane protein</topology>
    </subcellularLocation>
</comment>
<dbReference type="EMBL" id="BBIO01000015">
    <property type="protein sequence ID" value="GAK46170.1"/>
    <property type="molecule type" value="Genomic_DNA"/>
</dbReference>
<feature type="transmembrane region" description="Helical" evidence="6">
    <location>
        <begin position="248"/>
        <end position="272"/>
    </location>
</feature>
<keyword evidence="3 6" id="KW-0812">Transmembrane</keyword>
<dbReference type="AlphaFoldDB" id="A0A081BDQ2"/>
<dbReference type="InterPro" id="IPR050833">
    <property type="entry name" value="Poly_Biosynth_Transport"/>
</dbReference>
<gene>
    <name evidence="7" type="ORF">M2A_2669</name>
</gene>
<dbReference type="Pfam" id="PF01943">
    <property type="entry name" value="Polysacc_synt"/>
    <property type="match status" value="1"/>
</dbReference>
<evidence type="ECO:0000313" key="7">
    <source>
        <dbReference type="EMBL" id="GAK46170.1"/>
    </source>
</evidence>
<dbReference type="PANTHER" id="PTHR30250">
    <property type="entry name" value="PST FAMILY PREDICTED COLANIC ACID TRANSPORTER"/>
    <property type="match status" value="1"/>
</dbReference>
<feature type="transmembrane region" description="Helical" evidence="6">
    <location>
        <begin position="356"/>
        <end position="375"/>
    </location>
</feature>
<accession>A0A081BDQ2</accession>
<dbReference type="RefSeq" id="WP_045448463.1">
    <property type="nucleotide sequence ID" value="NZ_BBIO01000015.1"/>
</dbReference>
<evidence type="ECO:0000256" key="3">
    <source>
        <dbReference type="ARBA" id="ARBA00022692"/>
    </source>
</evidence>
<feature type="transmembrane region" description="Helical" evidence="6">
    <location>
        <begin position="153"/>
        <end position="170"/>
    </location>
</feature>
<reference evidence="7 8" key="1">
    <citation type="submission" date="2014-07" db="EMBL/GenBank/DDBJ databases">
        <title>Tepidicaulis marinum gen. nov., sp. nov., a novel marine bacterium denitrifying nitrate to nitrous oxide strictly under microaerobic conditions.</title>
        <authorList>
            <person name="Takeuchi M."/>
            <person name="Yamagishi T."/>
            <person name="Kamagata Y."/>
            <person name="Oshima K."/>
            <person name="Hattori M."/>
            <person name="Katayama T."/>
            <person name="Hanada S."/>
            <person name="Tamaki H."/>
            <person name="Marumo K."/>
            <person name="Maeda H."/>
            <person name="Nedachi M."/>
            <person name="Iwasaki W."/>
            <person name="Suwa Y."/>
            <person name="Sakata S."/>
        </authorList>
    </citation>
    <scope>NUCLEOTIDE SEQUENCE [LARGE SCALE GENOMIC DNA]</scope>
    <source>
        <strain evidence="7 8">MA2</strain>
    </source>
</reference>
<feature type="transmembrane region" description="Helical" evidence="6">
    <location>
        <begin position="49"/>
        <end position="68"/>
    </location>
</feature>
<feature type="transmembrane region" description="Helical" evidence="6">
    <location>
        <begin position="220"/>
        <end position="242"/>
    </location>
</feature>
<feature type="transmembrane region" description="Helical" evidence="6">
    <location>
        <begin position="89"/>
        <end position="110"/>
    </location>
</feature>
<name>A0A081BDQ2_9HYPH</name>
<keyword evidence="5 6" id="KW-0472">Membrane</keyword>
<keyword evidence="2" id="KW-1003">Cell membrane</keyword>
<comment type="caution">
    <text evidence="7">The sequence shown here is derived from an EMBL/GenBank/DDBJ whole genome shotgun (WGS) entry which is preliminary data.</text>
</comment>
<feature type="transmembrane region" description="Helical" evidence="6">
    <location>
        <begin position="116"/>
        <end position="141"/>
    </location>
</feature>
<evidence type="ECO:0000256" key="6">
    <source>
        <dbReference type="SAM" id="Phobius"/>
    </source>
</evidence>
<dbReference type="STRING" id="1333998.M2A_2669"/>
<evidence type="ECO:0000313" key="8">
    <source>
        <dbReference type="Proteomes" id="UP000028702"/>
    </source>
</evidence>
<evidence type="ECO:0000256" key="1">
    <source>
        <dbReference type="ARBA" id="ARBA00004651"/>
    </source>
</evidence>
<dbReference type="eggNOG" id="COG2244">
    <property type="taxonomic scope" value="Bacteria"/>
</dbReference>
<feature type="transmembrane region" description="Helical" evidence="6">
    <location>
        <begin position="381"/>
        <end position="403"/>
    </location>
</feature>
<sequence>MKLPSPTKLLHSLDREAMMTVAARFAVMLAGIVTSIVTARLLGPEGRGLYFYAVTLAGFVTQFGNLGFPSANTYIVARERDKLRALTINSLWLSGLVFAAGAGILVSVAGQLDVPIAVLLLAAALGASNLLFMLMSNLLVGLQRIAQFNIFQIGYNLLVLVAILCVALMFETVAAFLTGSLIATVIAALLAFAVLARGFDLQLHFDVSVLRPAVRYSLRAFIVTLLGFIVLRGNVLILGHFADGDELGYYSVAAQLADVVAILPISFALVVFPRLVRQDVGRYEATWRQAKLVAVIMLLVCGIAALLASLFVRIAFGEAFMPAVPIFYVMLPGMFFLGMSTMLAQFLGAVGLPKKIIAVWLVTTLCLFAVAGLLVPTHQGIGAAAALSVSYTILFLLMSYAVVRQARQERKKSSSQTFDDLPEILS</sequence>
<dbReference type="InterPro" id="IPR002797">
    <property type="entry name" value="Polysacc_synth"/>
</dbReference>
<keyword evidence="4 6" id="KW-1133">Transmembrane helix</keyword>
<feature type="transmembrane region" description="Helical" evidence="6">
    <location>
        <begin position="21"/>
        <end position="43"/>
    </location>
</feature>
<feature type="transmembrane region" description="Helical" evidence="6">
    <location>
        <begin position="322"/>
        <end position="344"/>
    </location>
</feature>
<dbReference type="GO" id="GO:0005886">
    <property type="term" value="C:plasma membrane"/>
    <property type="evidence" value="ECO:0007669"/>
    <property type="project" value="UniProtKB-SubCell"/>
</dbReference>
<protein>
    <submittedName>
        <fullName evidence="7">Polysaccharide biosynthesis protein</fullName>
    </submittedName>
</protein>
<proteinExistence type="predicted"/>
<dbReference type="Proteomes" id="UP000028702">
    <property type="component" value="Unassembled WGS sequence"/>
</dbReference>
<feature type="transmembrane region" description="Helical" evidence="6">
    <location>
        <begin position="292"/>
        <end position="316"/>
    </location>
</feature>
<keyword evidence="8" id="KW-1185">Reference proteome</keyword>
<dbReference type="CDD" id="cd13128">
    <property type="entry name" value="MATE_Wzx_like"/>
    <property type="match status" value="1"/>
</dbReference>
<evidence type="ECO:0000256" key="4">
    <source>
        <dbReference type="ARBA" id="ARBA00022989"/>
    </source>
</evidence>
<organism evidence="7 8">
    <name type="scientific">Tepidicaulis marinus</name>
    <dbReference type="NCBI Taxonomy" id="1333998"/>
    <lineage>
        <taxon>Bacteria</taxon>
        <taxon>Pseudomonadati</taxon>
        <taxon>Pseudomonadota</taxon>
        <taxon>Alphaproteobacteria</taxon>
        <taxon>Hyphomicrobiales</taxon>
        <taxon>Parvibaculaceae</taxon>
        <taxon>Tepidicaulis</taxon>
    </lineage>
</organism>
<dbReference type="PANTHER" id="PTHR30250:SF11">
    <property type="entry name" value="O-ANTIGEN TRANSPORTER-RELATED"/>
    <property type="match status" value="1"/>
</dbReference>